<name>A0ACB8WPG6_9TELE</name>
<reference evidence="1" key="1">
    <citation type="submission" date="2022-04" db="EMBL/GenBank/DDBJ databases">
        <title>Jade perch genome.</title>
        <authorList>
            <person name="Chao B."/>
        </authorList>
    </citation>
    <scope>NUCLEOTIDE SEQUENCE</scope>
    <source>
        <strain evidence="1">CB-2022</strain>
    </source>
</reference>
<sequence>LSAKLKENKKNWFGPSPYVEVAVDGQSKRTEKCNNTHSPKWKQALTVIVTPVSKLIFRVWSHQTLKADILLGMATLEVSETLKANDLKLCEVVQTLQLCSDRDPRDVVGDLSVCLDGMQVDQETFDSAEREHATVPNGNAKQNGKTGNRSSRDTSPSSDSEEWVIVTNGHAVNSTGGSPSRSPGGSNTSRPPRPVRPPPATPRRPAASPTSSSSSSPSELSEGPASDGSSQASASGCSNQQDDSAAGAATASSSQTASTPKPGTSASAALATTTPRITPMHNGPLPPGWEQRVDQNGRVYYVDHIEKRTTWDRPEPLPTGWERRVDPMGRVYYVDHITRTTTWQRPTQESVRNYEEWQHQRSSSCKEPCSSLIRGSSMGSKTSWQPRPIKSLTRWDLCHMVGLRIFFVMSEKRTDTNGRVYFVHHPTRTTQWEDPRTQGLLNDKPLPEGWEMRFTVDGIPYFVDHNRRTTTYIDPRTGKSSLENGPQITYVRDFKAKVQYFRFWCQQLSMPQHIKITVTRKTLFEDSFQQIMSFHPQDLRRRLWIIFPGEEGLDYGGVAREWFFLLSHEVLNPMYCLFEYAGKDNYCLQINPASYINPDHLKYFKFIGRFIAMALFHGKFIDTGFSLPFYKRILNKPLALKDLESIDPEFYNSLIWIKDNNIEECGLEMFFSVDKEILGEVTTHELKPDGGNIQVTEENKEEYIRLVAEWRLSRGVEEQTQAFFEGFNEVLPQQYLQYFDAKELEVMLCGMQEIDLVDWQRNTIYRHYARSSKQILWFWQFVKEMDNEKRMRLLQFVTGTCRLPVGGFADLMGMKQRPPKVLHRESGQRELASAKPHMRFKVMAGPDPIKTLLYAVNNLLQQDRHRAALAVLKGFRNGAVYGAKIRAPHALVMTFLFRSGSLKDKLRAILKATYTHSRNLACFVFTYKGLQALQEKMQGKTLQSHSFLAACVGGWLVFGDNNNINSQINMYLLSRILFALSRLAVEKGFIPQPKHDPFPLFATLVWGIVLWLFEYYPHTLQPSLQSSMNYLYHDSNVPSILEFAIYLGDRQQKNLGFGIQNVNLEKSGNLERHRTKGFSGSNALVVRRGAPFRISLKLQGRPLNPMTDFVKIKVMLDDLYVIMPVTFSTKVSSTCWKACMDPEGLNLWNPSIFISSPASASVGYYKFLVCVFTKDNQRSCAFCSFILLCNPWCPVDTVYIASEDQREEYVQSDSGLLFMGTAMNVVSRPWSFDQYEPGVLEACLNMLQVSPQHEGNKRKDYLNRNNPVYISRVVSAMINSEDDRGVLKGNWSGDYKQGVHPSLWTGSGDILMQWAQSGYSPVMYGQCWVFAAIMCTVMRVLGIPCRVVTNFNSAHDTNGNLVIEEYYSKTGQKLEHNGDSIWNFHVWVECWMTRRDLGAEMDGWQVLDPTPQERSGGVFCCGPAPVKAIKDRRIDLYYDIPFVYAEVNADVHRIIVSKGQVLSCHKDTDRVGSLICTKAVGLPRQQNIIGDYKSIKSLTSTLHSTRSSTLSDNSTSRRASTSKGVLVFLTLHKVPVVGEPVRFTVKIINKQRASKMVKVHLNAQAKEYNNSPSDTFWETHSVTQLAPMEAKVLQQQILPNQYEDVVGDDLINLAVVVEDMASQEQALAMEEFNIASPGLTLQIANKHSIVPGKEQTATVAFTNPFSLPVSGVLTIAGAGLINGKILFKMPLLRPGGKVEQQITFVPS</sequence>
<comment type="caution">
    <text evidence="1">The sequence shown here is derived from an EMBL/GenBank/DDBJ whole genome shotgun (WGS) entry which is preliminary data.</text>
</comment>
<feature type="non-terminal residue" evidence="1">
    <location>
        <position position="1"/>
    </location>
</feature>
<evidence type="ECO:0000313" key="2">
    <source>
        <dbReference type="Proteomes" id="UP000831701"/>
    </source>
</evidence>
<protein>
    <submittedName>
        <fullName evidence="1">Uncharacterized protein</fullName>
    </submittedName>
</protein>
<evidence type="ECO:0000313" key="1">
    <source>
        <dbReference type="EMBL" id="KAI3369867.1"/>
    </source>
</evidence>
<accession>A0ACB8WPG6</accession>
<dbReference type="EMBL" id="CM041537">
    <property type="protein sequence ID" value="KAI3369867.1"/>
    <property type="molecule type" value="Genomic_DNA"/>
</dbReference>
<organism evidence="1 2">
    <name type="scientific">Scortum barcoo</name>
    <name type="common">barcoo grunter</name>
    <dbReference type="NCBI Taxonomy" id="214431"/>
    <lineage>
        <taxon>Eukaryota</taxon>
        <taxon>Metazoa</taxon>
        <taxon>Chordata</taxon>
        <taxon>Craniata</taxon>
        <taxon>Vertebrata</taxon>
        <taxon>Euteleostomi</taxon>
        <taxon>Actinopterygii</taxon>
        <taxon>Neopterygii</taxon>
        <taxon>Teleostei</taxon>
        <taxon>Neoteleostei</taxon>
        <taxon>Acanthomorphata</taxon>
        <taxon>Eupercaria</taxon>
        <taxon>Centrarchiformes</taxon>
        <taxon>Terapontoidei</taxon>
        <taxon>Terapontidae</taxon>
        <taxon>Scortum</taxon>
    </lineage>
</organism>
<keyword evidence="2" id="KW-1185">Reference proteome</keyword>
<feature type="non-terminal residue" evidence="1">
    <location>
        <position position="1707"/>
    </location>
</feature>
<dbReference type="Proteomes" id="UP000831701">
    <property type="component" value="Chromosome 7"/>
</dbReference>
<gene>
    <name evidence="1" type="ORF">L3Q82_024682</name>
</gene>
<proteinExistence type="predicted"/>